<evidence type="ECO:0000313" key="1">
    <source>
        <dbReference type="EMBL" id="PZO81544.1"/>
    </source>
</evidence>
<evidence type="ECO:0000313" key="2">
    <source>
        <dbReference type="Proteomes" id="UP000249557"/>
    </source>
</evidence>
<feature type="non-terminal residue" evidence="1">
    <location>
        <position position="444"/>
    </location>
</feature>
<sequence>MTRIRQVKTNFTAGEVSRELLGRGDLRAYENGALALRNLFIFPTGGITRRAGLSYIDTAAGNGRLVSFEFNTEQTYLMVVTGGRLDIYAGGVHIQTISAPWSEAQTAQLTWTQSADTLLLVHPDVKPKKLARTALGIFALEDWVFHAENNIDRQPYYKFAGSLVTVTPSATTGTITLVASENVFVPAHAGVRMRVGGKQVAITTVNSPTVVTATVIETLSGTAATIDWAEAAFSSVRGYPANVAFHQDRLVIGGSRDLPNRLWFSKSGDLFNFDLGTGLDDESIEFAILSDQVNAIRGIFSGRHLQVFTSGAEWMVTGDPLTPSSVQLNRQTRVGSRTDRYIPPVTVDGATMFVARNGNEIREFLYTDVEQAYQATDLALVSRHVLGRPVDQDFDALRRLLFIVRDDGKFATLTIYRAEQVAAWTLHETMGKVKSVSVVGDDVY</sequence>
<gene>
    <name evidence="1" type="ORF">DI626_10760</name>
</gene>
<organism evidence="1 2">
    <name type="scientific">Micavibrio aeruginosavorus</name>
    <dbReference type="NCBI Taxonomy" id="349221"/>
    <lineage>
        <taxon>Bacteria</taxon>
        <taxon>Pseudomonadati</taxon>
        <taxon>Bdellovibrionota</taxon>
        <taxon>Bdellovibrionia</taxon>
        <taxon>Bdellovibrionales</taxon>
        <taxon>Pseudobdellovibrionaceae</taxon>
        <taxon>Micavibrio</taxon>
    </lineage>
</organism>
<proteinExistence type="predicted"/>
<protein>
    <submittedName>
        <fullName evidence="1">Uncharacterized protein</fullName>
    </submittedName>
</protein>
<accession>A0A2W4ZGM4</accession>
<comment type="caution">
    <text evidence="1">The sequence shown here is derived from an EMBL/GenBank/DDBJ whole genome shotgun (WGS) entry which is preliminary data.</text>
</comment>
<reference evidence="1 2" key="1">
    <citation type="submission" date="2017-08" db="EMBL/GenBank/DDBJ databases">
        <title>Infants hospitalized years apart are colonized by the same room-sourced microbial strains.</title>
        <authorList>
            <person name="Brooks B."/>
            <person name="Olm M.R."/>
            <person name="Firek B.A."/>
            <person name="Baker R."/>
            <person name="Thomas B.C."/>
            <person name="Morowitz M.J."/>
            <person name="Banfield J.F."/>
        </authorList>
    </citation>
    <scope>NUCLEOTIDE SEQUENCE [LARGE SCALE GENOMIC DNA]</scope>
    <source>
        <strain evidence="1">S2_018_000_R2_104</strain>
    </source>
</reference>
<dbReference type="Proteomes" id="UP000249557">
    <property type="component" value="Unassembled WGS sequence"/>
</dbReference>
<dbReference type="EMBL" id="QFNK01000298">
    <property type="protein sequence ID" value="PZO81544.1"/>
    <property type="molecule type" value="Genomic_DNA"/>
</dbReference>
<name>A0A2W4ZGM4_9BACT</name>
<dbReference type="AlphaFoldDB" id="A0A2W4ZGM4"/>